<feature type="domain" description="DUF6250" evidence="1">
    <location>
        <begin position="69"/>
        <end position="235"/>
    </location>
</feature>
<proteinExistence type="predicted"/>
<dbReference type="EMBL" id="FRCY01000026">
    <property type="protein sequence ID" value="SHN35381.1"/>
    <property type="molecule type" value="Genomic_DNA"/>
</dbReference>
<accession>A0A1M7QU18</accession>
<sequence>MKLLVLLLSFLIILPISLIAQESGYVTMNDSLVLKPSMIFSEEFSDLDDWIAEQQPGGKVFLNSGKMEIEDKGGCTVWFDKKLVQPVMIEFTASVIDEGGPQDRVSDLNCFWLATDPWHGDFFGDPHPHRAGKFSQYDSLQLYYVGLGGHNNTRTRFRRYTGNGQKPLLPAHDLSDEAYLILPNVPNRIRIIVYNNTIQYWRNEQLIFNFFDASPYESGYFAFRTVNNHLIIDEFKVYALSKRGEDFLSKPKSDNQ</sequence>
<protein>
    <submittedName>
        <fullName evidence="2">Farnesoic acid 0-methyl transferase</fullName>
    </submittedName>
</protein>
<dbReference type="Pfam" id="PF19763">
    <property type="entry name" value="DUF6250"/>
    <property type="match status" value="1"/>
</dbReference>
<reference evidence="2 3" key="1">
    <citation type="submission" date="2016-11" db="EMBL/GenBank/DDBJ databases">
        <authorList>
            <person name="Jaros S."/>
            <person name="Januszkiewicz K."/>
            <person name="Wedrychowicz H."/>
        </authorList>
    </citation>
    <scope>NUCLEOTIDE SEQUENCE [LARGE SCALE GENOMIC DNA]</scope>
    <source>
        <strain evidence="2 3">CGMCC 1.6102</strain>
    </source>
</reference>
<dbReference type="InterPro" id="IPR046217">
    <property type="entry name" value="DUF6250"/>
</dbReference>
<dbReference type="RefSeq" id="WP_143156157.1">
    <property type="nucleotide sequence ID" value="NZ_FRCY01000026.1"/>
</dbReference>
<dbReference type="OrthoDB" id="262615at2"/>
<keyword evidence="2" id="KW-0808">Transferase</keyword>
<dbReference type="GO" id="GO:0016740">
    <property type="term" value="F:transferase activity"/>
    <property type="evidence" value="ECO:0007669"/>
    <property type="project" value="UniProtKB-KW"/>
</dbReference>
<evidence type="ECO:0000313" key="3">
    <source>
        <dbReference type="Proteomes" id="UP000184513"/>
    </source>
</evidence>
<name>A0A1M7QU18_9BACT</name>
<keyword evidence="3" id="KW-1185">Reference proteome</keyword>
<evidence type="ECO:0000259" key="1">
    <source>
        <dbReference type="Pfam" id="PF19763"/>
    </source>
</evidence>
<organism evidence="2 3">
    <name type="scientific">Cyclobacterium lianum</name>
    <dbReference type="NCBI Taxonomy" id="388280"/>
    <lineage>
        <taxon>Bacteria</taxon>
        <taxon>Pseudomonadati</taxon>
        <taxon>Bacteroidota</taxon>
        <taxon>Cytophagia</taxon>
        <taxon>Cytophagales</taxon>
        <taxon>Cyclobacteriaceae</taxon>
        <taxon>Cyclobacterium</taxon>
    </lineage>
</organism>
<dbReference type="Proteomes" id="UP000184513">
    <property type="component" value="Unassembled WGS sequence"/>
</dbReference>
<gene>
    <name evidence="2" type="ORF">SAMN04488057_12612</name>
</gene>
<evidence type="ECO:0000313" key="2">
    <source>
        <dbReference type="EMBL" id="SHN35381.1"/>
    </source>
</evidence>
<dbReference type="STRING" id="388280.SAMN04488057_12612"/>
<dbReference type="Gene3D" id="2.60.120.200">
    <property type="match status" value="1"/>
</dbReference>
<dbReference type="AlphaFoldDB" id="A0A1M7QU18"/>